<dbReference type="Proteomes" id="UP000010367">
    <property type="component" value="Chromosome"/>
</dbReference>
<name>K9TBS4_9CYAN</name>
<dbReference type="AlphaFoldDB" id="K9TBS4"/>
<dbReference type="EMBL" id="CP003607">
    <property type="protein sequence ID" value="AFY80312.1"/>
    <property type="molecule type" value="Genomic_DNA"/>
</dbReference>
<feature type="transmembrane region" description="Helical" evidence="1">
    <location>
        <begin position="59"/>
        <end position="78"/>
    </location>
</feature>
<dbReference type="HOGENOM" id="CLU_169645_0_0_3"/>
<organism evidence="2 3">
    <name type="scientific">Oscillatoria acuminata PCC 6304</name>
    <dbReference type="NCBI Taxonomy" id="56110"/>
    <lineage>
        <taxon>Bacteria</taxon>
        <taxon>Bacillati</taxon>
        <taxon>Cyanobacteriota</taxon>
        <taxon>Cyanophyceae</taxon>
        <taxon>Oscillatoriophycideae</taxon>
        <taxon>Oscillatoriales</taxon>
        <taxon>Oscillatoriaceae</taxon>
        <taxon>Oscillatoria</taxon>
    </lineage>
</organism>
<proteinExistence type="predicted"/>
<evidence type="ECO:0000313" key="3">
    <source>
        <dbReference type="Proteomes" id="UP000010367"/>
    </source>
</evidence>
<accession>K9TBS4</accession>
<gene>
    <name evidence="2" type="ORF">Oscil6304_0571</name>
</gene>
<sequence length="115" mass="12502">MSNKITQNQKVWQLMECVIPNLIGLYIDSYFGCGLSLVLLLWHWTGDKTDRTSNPRQKAIALLPVAIAFCAMNGLGSVPGEPGSVNPGWGTLNRVSLIAVVPPKTKAGFLDTVEF</sequence>
<dbReference type="KEGG" id="oac:Oscil6304_0571"/>
<dbReference type="InParanoid" id="K9TBS4"/>
<keyword evidence="1" id="KW-0472">Membrane</keyword>
<feature type="transmembrane region" description="Helical" evidence="1">
    <location>
        <begin position="21"/>
        <end position="44"/>
    </location>
</feature>
<keyword evidence="1" id="KW-1133">Transmembrane helix</keyword>
<reference evidence="2 3" key="1">
    <citation type="submission" date="2012-06" db="EMBL/GenBank/DDBJ databases">
        <title>Finished chromosome of genome of Oscillatoria acuminata PCC 6304.</title>
        <authorList>
            <consortium name="US DOE Joint Genome Institute"/>
            <person name="Gugger M."/>
            <person name="Coursin T."/>
            <person name="Rippka R."/>
            <person name="Tandeau De Marsac N."/>
            <person name="Huntemann M."/>
            <person name="Wei C.-L."/>
            <person name="Han J."/>
            <person name="Detter J.C."/>
            <person name="Han C."/>
            <person name="Tapia R."/>
            <person name="Davenport K."/>
            <person name="Daligault H."/>
            <person name="Erkkila T."/>
            <person name="Gu W."/>
            <person name="Munk A.C.C."/>
            <person name="Teshima H."/>
            <person name="Xu Y."/>
            <person name="Chain P."/>
            <person name="Chen A."/>
            <person name="Krypides N."/>
            <person name="Mavromatis K."/>
            <person name="Markowitz V."/>
            <person name="Szeto E."/>
            <person name="Ivanova N."/>
            <person name="Mikhailova N."/>
            <person name="Ovchinnikova G."/>
            <person name="Pagani I."/>
            <person name="Pati A."/>
            <person name="Goodwin L."/>
            <person name="Peters L."/>
            <person name="Pitluck S."/>
            <person name="Woyke T."/>
            <person name="Kerfeld C."/>
        </authorList>
    </citation>
    <scope>NUCLEOTIDE SEQUENCE [LARGE SCALE GENOMIC DNA]</scope>
    <source>
        <strain evidence="2 3">PCC 6304</strain>
    </source>
</reference>
<keyword evidence="1" id="KW-0812">Transmembrane</keyword>
<protein>
    <submittedName>
        <fullName evidence="2">Uncharacterized protein</fullName>
    </submittedName>
</protein>
<dbReference type="RefSeq" id="WP_015146962.1">
    <property type="nucleotide sequence ID" value="NC_019693.1"/>
</dbReference>
<evidence type="ECO:0000256" key="1">
    <source>
        <dbReference type="SAM" id="Phobius"/>
    </source>
</evidence>
<evidence type="ECO:0000313" key="2">
    <source>
        <dbReference type="EMBL" id="AFY80312.1"/>
    </source>
</evidence>
<keyword evidence="3" id="KW-1185">Reference proteome</keyword>